<name>A0A931I8E2_9NOCA</name>
<feature type="domain" description="PucR C-terminal helix-turn-helix" evidence="1">
    <location>
        <begin position="342"/>
        <end position="399"/>
    </location>
</feature>
<proteinExistence type="predicted"/>
<accession>A0A931I8E2</accession>
<dbReference type="AlphaFoldDB" id="A0A931I8E2"/>
<dbReference type="Gene3D" id="1.10.10.2840">
    <property type="entry name" value="PucR C-terminal helix-turn-helix domain"/>
    <property type="match status" value="1"/>
</dbReference>
<evidence type="ECO:0000259" key="1">
    <source>
        <dbReference type="Pfam" id="PF13556"/>
    </source>
</evidence>
<feature type="domain" description="RsbT co-antagonist protein RsbRD N-terminal" evidence="2">
    <location>
        <begin position="28"/>
        <end position="162"/>
    </location>
</feature>
<sequence>MTTGGSASSDLIVSGQPVSSSLKDVRAVSRKMVGHFLENVVPCRTLPGEALDGDVTAITRTCLEIAVSMLEGADIPEKTQQLRNGAEGWAREGIPIDTIHHAVHEGFKLGFDLILADAGPDDFESIKVVGRRLLEILDIITSTVSYAYVRELRTVAGEHHTAAHTLTSALLGGHATSTMARECGIEIAQAYCVLAVAVPPHPEERDARLDGKVVARRKLRRIQAELVKRCGDSVLTLLSVDGGTILLPSGLLSSEALDHLIEQLSRAGQVPIAATMVDTPTAQIPDAADQAHELLDMVQRLNCVRGLYRFDDLALEYQLTRPGPGLERLRTILGPLDEHPELFETLQRHISNNLNRQRTARALHVHTNTVDYRLKRIGQLTGFDPSEASGLWYLRAAIIARSYQQPAQRASAPSVAPPVRP</sequence>
<dbReference type="PANTHER" id="PTHR33744">
    <property type="entry name" value="CARBOHYDRATE DIACID REGULATOR"/>
    <property type="match status" value="1"/>
</dbReference>
<dbReference type="InterPro" id="IPR025751">
    <property type="entry name" value="RsbRD_N_dom"/>
</dbReference>
<dbReference type="InterPro" id="IPR042070">
    <property type="entry name" value="PucR_C-HTH_sf"/>
</dbReference>
<dbReference type="Proteomes" id="UP000655751">
    <property type="component" value="Unassembled WGS sequence"/>
</dbReference>
<organism evidence="3 4">
    <name type="scientific">Nocardia bovistercoris</name>
    <dbReference type="NCBI Taxonomy" id="2785916"/>
    <lineage>
        <taxon>Bacteria</taxon>
        <taxon>Bacillati</taxon>
        <taxon>Actinomycetota</taxon>
        <taxon>Actinomycetes</taxon>
        <taxon>Mycobacteriales</taxon>
        <taxon>Nocardiaceae</taxon>
        <taxon>Nocardia</taxon>
    </lineage>
</organism>
<protein>
    <submittedName>
        <fullName evidence="3">Helix-turn-helix domain-containing protein</fullName>
    </submittedName>
</protein>
<reference evidence="3" key="1">
    <citation type="submission" date="2020-11" db="EMBL/GenBank/DDBJ databases">
        <title>Nocardia NEAU-351.nov., a novel actinomycete isolated from the cow dung.</title>
        <authorList>
            <person name="Zhang X."/>
        </authorList>
    </citation>
    <scope>NUCLEOTIDE SEQUENCE</scope>
    <source>
        <strain evidence="3">NEAU-351</strain>
    </source>
</reference>
<dbReference type="Pfam" id="PF13556">
    <property type="entry name" value="HTH_30"/>
    <property type="match status" value="1"/>
</dbReference>
<evidence type="ECO:0000313" key="3">
    <source>
        <dbReference type="EMBL" id="MBH0776559.1"/>
    </source>
</evidence>
<evidence type="ECO:0000259" key="2">
    <source>
        <dbReference type="Pfam" id="PF14361"/>
    </source>
</evidence>
<dbReference type="InterPro" id="IPR051448">
    <property type="entry name" value="CdaR-like_regulators"/>
</dbReference>
<dbReference type="InterPro" id="IPR025736">
    <property type="entry name" value="PucR_C-HTH_dom"/>
</dbReference>
<dbReference type="Pfam" id="PF14361">
    <property type="entry name" value="RsbRD_N"/>
    <property type="match status" value="1"/>
</dbReference>
<dbReference type="EMBL" id="JADMLG010000003">
    <property type="protein sequence ID" value="MBH0776559.1"/>
    <property type="molecule type" value="Genomic_DNA"/>
</dbReference>
<gene>
    <name evidence="3" type="ORF">IT779_09715</name>
</gene>
<keyword evidence="4" id="KW-1185">Reference proteome</keyword>
<comment type="caution">
    <text evidence="3">The sequence shown here is derived from an EMBL/GenBank/DDBJ whole genome shotgun (WGS) entry which is preliminary data.</text>
</comment>
<dbReference type="PANTHER" id="PTHR33744:SF7">
    <property type="entry name" value="PUCR FAMILY TRANSCRIPTIONAL REGULATOR"/>
    <property type="match status" value="1"/>
</dbReference>
<dbReference type="RefSeq" id="WP_196148891.1">
    <property type="nucleotide sequence ID" value="NZ_JADMLG010000003.1"/>
</dbReference>
<evidence type="ECO:0000313" key="4">
    <source>
        <dbReference type="Proteomes" id="UP000655751"/>
    </source>
</evidence>